<dbReference type="GO" id="GO:0016491">
    <property type="term" value="F:oxidoreductase activity"/>
    <property type="evidence" value="ECO:0007669"/>
    <property type="project" value="InterPro"/>
</dbReference>
<dbReference type="AlphaFoldDB" id="E4NIV9"/>
<gene>
    <name evidence="2" type="ordered locus">KSE_71510</name>
</gene>
<dbReference type="InterPro" id="IPR002937">
    <property type="entry name" value="Amino_oxidase"/>
</dbReference>
<dbReference type="PATRIC" id="fig|452652.3.peg.7187"/>
<dbReference type="RefSeq" id="WP_014140198.1">
    <property type="nucleotide sequence ID" value="NC_016109.1"/>
</dbReference>
<accession>E4NIV9</accession>
<keyword evidence="3" id="KW-1185">Reference proteome</keyword>
<evidence type="ECO:0000313" key="3">
    <source>
        <dbReference type="Proteomes" id="UP000007076"/>
    </source>
</evidence>
<reference evidence="2 3" key="1">
    <citation type="journal article" date="2010" name="DNA Res.">
        <title>Genome sequence of Kitasatospora setae NBRC 14216T: an evolutionary snapshot of the family Streptomycetaceae.</title>
        <authorList>
            <person name="Ichikawa N."/>
            <person name="Oguchi A."/>
            <person name="Ikeda H."/>
            <person name="Ishikawa J."/>
            <person name="Kitani S."/>
            <person name="Watanabe Y."/>
            <person name="Nakamura S."/>
            <person name="Katano Y."/>
            <person name="Kishi E."/>
            <person name="Sasagawa M."/>
            <person name="Ankai A."/>
            <person name="Fukui S."/>
            <person name="Hashimoto Y."/>
            <person name="Kamata S."/>
            <person name="Otoguro M."/>
            <person name="Tanikawa S."/>
            <person name="Nihira T."/>
            <person name="Horinouchi S."/>
            <person name="Ohnishi Y."/>
            <person name="Hayakawa M."/>
            <person name="Kuzuyama T."/>
            <person name="Arisawa A."/>
            <person name="Nomoto F."/>
            <person name="Miura H."/>
            <person name="Takahashi Y."/>
            <person name="Fujita N."/>
        </authorList>
    </citation>
    <scope>NUCLEOTIDE SEQUENCE [LARGE SCALE GENOMIC DNA]</scope>
    <source>
        <strain evidence="3">ATCC 33774 / DSM 43861 / JCM 3304 / KCC A-0304 / NBRC 14216 / KM-6054</strain>
    </source>
</reference>
<dbReference type="PANTHER" id="PTHR42841">
    <property type="entry name" value="AMINE OXIDASE"/>
    <property type="match status" value="1"/>
</dbReference>
<evidence type="ECO:0000313" key="2">
    <source>
        <dbReference type="EMBL" id="BAJ32907.1"/>
    </source>
</evidence>
<dbReference type="Gene3D" id="3.50.50.60">
    <property type="entry name" value="FAD/NAD(P)-binding domain"/>
    <property type="match status" value="1"/>
</dbReference>
<sequence>MDANGAVDVVVVGAGVAGLACALDLAAAGQRVRLLEASDAVGGRMRTDPRDGFRLDRGFQVFNTCYPQVRRRLDLRPLRLRPFTPGFVLAGRSGRRRLVDPTRRPGQAGDLLTGRALPAGDAAVLAALTARDALLPAALLRRGRDVPAAAALRRAGLSRATLDGVLRPFLSGVFLEDELDTSSRVLHLYWRSMVRGTLALPAAGIGAVPAALAALLPPGALELEAPVERVHQDGVLLADGREVGARRVVVATEAAAAARLLPGLPVPPGRGVTTFYHAAERSPLAEPTLLVDGDRELLNSVVLSEVVPGCAPRGLSLVSTSVLGTTAEERPVRARLAELYGCDTSSWEPLAAYRIPAALPAMPAPHPLTRTSRWAPGRHVCGDHRATGSVQGALASGARAAREVLADLAGGPGR</sequence>
<proteinExistence type="predicted"/>
<dbReference type="PRINTS" id="PR00411">
    <property type="entry name" value="PNDRDTASEI"/>
</dbReference>
<dbReference type="HOGENOM" id="CLU_039679_0_0_11"/>
<feature type="domain" description="Amine oxidase" evidence="1">
    <location>
        <begin position="16"/>
        <end position="405"/>
    </location>
</feature>
<dbReference type="Proteomes" id="UP000007076">
    <property type="component" value="Chromosome"/>
</dbReference>
<dbReference type="STRING" id="452652.KSE_71510"/>
<dbReference type="eggNOG" id="COG1232">
    <property type="taxonomic scope" value="Bacteria"/>
</dbReference>
<evidence type="ECO:0000259" key="1">
    <source>
        <dbReference type="Pfam" id="PF01593"/>
    </source>
</evidence>
<organism evidence="2 3">
    <name type="scientific">Kitasatospora setae (strain ATCC 33774 / DSM 43861 / JCM 3304 / KCC A-0304 / NBRC 14216 / KM-6054)</name>
    <name type="common">Streptomyces setae</name>
    <dbReference type="NCBI Taxonomy" id="452652"/>
    <lineage>
        <taxon>Bacteria</taxon>
        <taxon>Bacillati</taxon>
        <taxon>Actinomycetota</taxon>
        <taxon>Actinomycetes</taxon>
        <taxon>Kitasatosporales</taxon>
        <taxon>Streptomycetaceae</taxon>
        <taxon>Kitasatospora</taxon>
    </lineage>
</organism>
<dbReference type="EMBL" id="AP010968">
    <property type="protein sequence ID" value="BAJ32907.1"/>
    <property type="molecule type" value="Genomic_DNA"/>
</dbReference>
<dbReference type="KEGG" id="ksk:KSE_71510"/>
<dbReference type="Pfam" id="PF01593">
    <property type="entry name" value="Amino_oxidase"/>
    <property type="match status" value="1"/>
</dbReference>
<dbReference type="SUPFAM" id="SSF51905">
    <property type="entry name" value="FAD/NAD(P)-binding domain"/>
    <property type="match status" value="1"/>
</dbReference>
<name>E4NIV9_KITSK</name>
<dbReference type="InterPro" id="IPR036188">
    <property type="entry name" value="FAD/NAD-bd_sf"/>
</dbReference>
<protein>
    <submittedName>
        <fullName evidence="2">Putative oxidoreductase</fullName>
    </submittedName>
</protein>